<feature type="transmembrane region" description="Helical" evidence="2">
    <location>
        <begin position="247"/>
        <end position="268"/>
    </location>
</feature>
<reference evidence="3" key="1">
    <citation type="submission" date="2021-01" db="EMBL/GenBank/DDBJ databases">
        <authorList>
            <person name="Kaushik A."/>
        </authorList>
    </citation>
    <scope>NUCLEOTIDE SEQUENCE</scope>
    <source>
        <strain evidence="3">AG4-RS23</strain>
    </source>
</reference>
<feature type="compositionally biased region" description="Low complexity" evidence="1">
    <location>
        <begin position="765"/>
        <end position="782"/>
    </location>
</feature>
<evidence type="ECO:0008006" key="5">
    <source>
        <dbReference type="Google" id="ProtNLM"/>
    </source>
</evidence>
<comment type="caution">
    <text evidence="3">The sequence shown here is derived from an EMBL/GenBank/DDBJ whole genome shotgun (WGS) entry which is preliminary data.</text>
</comment>
<feature type="transmembrane region" description="Helical" evidence="2">
    <location>
        <begin position="154"/>
        <end position="175"/>
    </location>
</feature>
<feature type="transmembrane region" description="Helical" evidence="2">
    <location>
        <begin position="300"/>
        <end position="319"/>
    </location>
</feature>
<keyword evidence="2" id="KW-0812">Transmembrane</keyword>
<dbReference type="EMBL" id="CAJMWY010003679">
    <property type="protein sequence ID" value="CAE6504994.1"/>
    <property type="molecule type" value="Genomic_DNA"/>
</dbReference>
<feature type="region of interest" description="Disordered" evidence="1">
    <location>
        <begin position="800"/>
        <end position="844"/>
    </location>
</feature>
<feature type="compositionally biased region" description="Basic and acidic residues" evidence="1">
    <location>
        <begin position="744"/>
        <end position="755"/>
    </location>
</feature>
<feature type="transmembrane region" description="Helical" evidence="2">
    <location>
        <begin position="392"/>
        <end position="415"/>
    </location>
</feature>
<gene>
    <name evidence="3" type="ORF">RDB_LOCUS128338</name>
</gene>
<dbReference type="Pfam" id="PF06772">
    <property type="entry name" value="LtrA"/>
    <property type="match status" value="1"/>
</dbReference>
<organism evidence="3 4">
    <name type="scientific">Rhizoctonia solani</name>
    <dbReference type="NCBI Taxonomy" id="456999"/>
    <lineage>
        <taxon>Eukaryota</taxon>
        <taxon>Fungi</taxon>
        <taxon>Dikarya</taxon>
        <taxon>Basidiomycota</taxon>
        <taxon>Agaricomycotina</taxon>
        <taxon>Agaricomycetes</taxon>
        <taxon>Cantharellales</taxon>
        <taxon>Ceratobasidiaceae</taxon>
        <taxon>Rhizoctonia</taxon>
    </lineage>
</organism>
<feature type="region of interest" description="Disordered" evidence="1">
    <location>
        <begin position="1"/>
        <end position="22"/>
    </location>
</feature>
<feature type="compositionally biased region" description="Basic and acidic residues" evidence="1">
    <location>
        <begin position="93"/>
        <end position="103"/>
    </location>
</feature>
<name>A0A8H3HD60_9AGAM</name>
<dbReference type="InterPro" id="IPR010640">
    <property type="entry name" value="Low_temperature_requirement_A"/>
</dbReference>
<accession>A0A8H3HD60</accession>
<feature type="transmembrane region" description="Helical" evidence="2">
    <location>
        <begin position="427"/>
        <end position="445"/>
    </location>
</feature>
<evidence type="ECO:0000256" key="1">
    <source>
        <dbReference type="SAM" id="MobiDB-lite"/>
    </source>
</evidence>
<dbReference type="PANTHER" id="PTHR42101:SF1">
    <property type="entry name" value="LOW TEMPERATURE REQUIREMENT A"/>
    <property type="match status" value="1"/>
</dbReference>
<keyword evidence="2" id="KW-0472">Membrane</keyword>
<evidence type="ECO:0000313" key="4">
    <source>
        <dbReference type="Proteomes" id="UP000663861"/>
    </source>
</evidence>
<dbReference type="AlphaFoldDB" id="A0A8H3HD60"/>
<proteinExistence type="predicted"/>
<feature type="transmembrane region" description="Helical" evidence="2">
    <location>
        <begin position="360"/>
        <end position="380"/>
    </location>
</feature>
<evidence type="ECO:0000313" key="3">
    <source>
        <dbReference type="EMBL" id="CAE6504994.1"/>
    </source>
</evidence>
<evidence type="ECO:0000256" key="2">
    <source>
        <dbReference type="SAM" id="Phobius"/>
    </source>
</evidence>
<dbReference type="Proteomes" id="UP000663861">
    <property type="component" value="Unassembled WGS sequence"/>
</dbReference>
<keyword evidence="2" id="KW-1133">Transmembrane helix</keyword>
<feature type="transmembrane region" description="Helical" evidence="2">
    <location>
        <begin position="182"/>
        <end position="201"/>
    </location>
</feature>
<dbReference type="PANTHER" id="PTHR42101">
    <property type="entry name" value="CHROMOSOME 16, WHOLE GENOME SHOTGUN SEQUENCE"/>
    <property type="match status" value="1"/>
</dbReference>
<feature type="compositionally biased region" description="Polar residues" evidence="1">
    <location>
        <begin position="800"/>
        <end position="811"/>
    </location>
</feature>
<feature type="region of interest" description="Disordered" evidence="1">
    <location>
        <begin position="93"/>
        <end position="113"/>
    </location>
</feature>
<sequence>MSVPLLRPRRQASRPTSFAAISKEIDPENDDLILHRRERLIPLSKSPFFDKLTVEYRKLKEERRQSSYHGGPGTPVPETYAGMLTADEIKDVDKSNDEERGERPPAWLDLPGLNDEERGERPPAWLDLFYDLAWASTFSNLTQNNVISGGEESLSYAVFFALVWWMWVSQVSYDIRFYSNDWFHRILVFLQLCVFGALAAFTSKFDVTAFVGSDDTDPAQRALDNFNGVSQDQQAANELAAQRVPEISFFGIALVVGISRLLLFAQYIRGISRLLLFAQYIRVWLYSHDKRDPAVVVKPLAMFISAGLWCGSFAMLFTARYTNNAAHISKFIMWGVATAIEVAGHFFSPPASHLRSMGSLTARLATLVTIILGEGLNGITGTLRFAATSLGFNLRCVALVLCTAVVVYLTFYLYFEGTRPRISKNRRSLWICLHLPYMLCVILLMEGLKNLLLYTILYNAIEFTYSRLVVLLQEGSKNPDQMFDTLNKTMTPFLAKIGFSWDDSWTQVVGTATAAMNGTTDPSAAFEATFLRELYRLYLNITVQVVKTFESEDKSPAAELAVLQYLRNDTIVGIDTSDATSMPELAKVLAALLEPHAQGVRWISALAVLAALLEPHAQGVRWISALAGGTLIFLALINVTQSWPKDRYAWGSAISRFLNGTILLMLLFMNVGELTFEGRQIGSGEFSDLSPRGAIWYWLDSFWALPTLAFSLLGQAIVDHILLVLSVRSADHALERTYQPSRLDPLRDSKDHAYDPPKPSGASFATATTTYPPTPGTATYGQTQGNWQPSYIPQQLSGYTSPTGTGRQNSYGFVAPPAPPGLPFQATGGTGIPPGGIVTPSRPR</sequence>
<feature type="region of interest" description="Disordered" evidence="1">
    <location>
        <begin position="741"/>
        <end position="782"/>
    </location>
</feature>
<dbReference type="OrthoDB" id="2504919at2759"/>
<protein>
    <recommendedName>
        <fullName evidence="5">Transmembrane protein</fullName>
    </recommendedName>
</protein>